<reference evidence="2 3" key="1">
    <citation type="journal article" date="2018" name="Front. Microbiol.">
        <title>Genomic and genetic insights into a cosmopolitan fungus, Paecilomyces variotii (Eurotiales).</title>
        <authorList>
            <person name="Urquhart A.S."/>
            <person name="Mondo S.J."/>
            <person name="Makela M.R."/>
            <person name="Hane J.K."/>
            <person name="Wiebenga A."/>
            <person name="He G."/>
            <person name="Mihaltcheva S."/>
            <person name="Pangilinan J."/>
            <person name="Lipzen A."/>
            <person name="Barry K."/>
            <person name="de Vries R.P."/>
            <person name="Grigoriev I.V."/>
            <person name="Idnurm A."/>
        </authorList>
    </citation>
    <scope>NUCLEOTIDE SEQUENCE [LARGE SCALE GENOMIC DNA]</scope>
    <source>
        <strain evidence="2 3">CBS 101075</strain>
    </source>
</reference>
<comment type="caution">
    <text evidence="2">The sequence shown here is derived from an EMBL/GenBank/DDBJ whole genome shotgun (WGS) entry which is preliminary data.</text>
</comment>
<dbReference type="EMBL" id="RCNU01000008">
    <property type="protein sequence ID" value="RWQ93967.1"/>
    <property type="molecule type" value="Genomic_DNA"/>
</dbReference>
<dbReference type="RefSeq" id="XP_028483612.1">
    <property type="nucleotide sequence ID" value="XM_028628052.1"/>
</dbReference>
<dbReference type="InterPro" id="IPR051091">
    <property type="entry name" value="O-Glucosyltr/Glycosyltrsf_90"/>
</dbReference>
<proteinExistence type="predicted"/>
<dbReference type="AlphaFoldDB" id="A0A443HQ90"/>
<dbReference type="Proteomes" id="UP000283841">
    <property type="component" value="Unassembled WGS sequence"/>
</dbReference>
<accession>A0A443HQ90</accession>
<keyword evidence="3" id="KW-1185">Reference proteome</keyword>
<feature type="domain" description="Glycosyl transferase CAP10" evidence="1">
    <location>
        <begin position="301"/>
        <end position="587"/>
    </location>
</feature>
<name>A0A443HQ90_BYSSP</name>
<gene>
    <name evidence="2" type="ORF">C8Q69DRAFT_404915</name>
</gene>
<sequence>MRLQRLVVLLGVITLVGLSIILIKGPSAVESSFDFTGSEPFENSLPPNFKSLLPPPSEKSHPIAKLIEDGDAKFSAQRSRQSSTLEEAVQEYRRRYRMYPPPHFDKWFEFAKRHDVQIIDDYDTIYNSLLPFWALDPKTIRDRARETLGFDNAMIGLLIRNGKVTKVEGGGDGRKWQRDATVHMMEKFIEYLPDMDLVFNTHDEPRVILANEDLQRLVNIATNRIEVSASKNVPPRNSWSSRPADVNKGDRIEEVRTTRFNRFAHQPTWTNSRISCPVDSPARSLDENQSDNVTAYGYGELGFIYNTTAFSDICLSPSLRNTFGFFDRPNAFDIVHDLFPVFSQSKISSFQDILYPSPWYWIEKVPYEARKDFDWDAKKDKLYWRGSTTGGFSRGGGWRRQHRQQFVKKINAPDTTLVLEKNEEDKWAAKRIRRRDYSDWFDVKFTFIGQCDPDDCAAQREFFEVVKPAGQQDAWAYKYLVDIDGNAFSGRYYAFLLSNSLVYKLSVFREWHDEWLKPWVHYVPLSTNGDEYVESVRYFIAEEEGRIQGPRLAKQGKEWAEKALRNIDLEAWFFRLLLEYGRLVDDNRDNLGFSV</sequence>
<organism evidence="2 3">
    <name type="scientific">Byssochlamys spectabilis</name>
    <name type="common">Paecilomyces variotii</name>
    <dbReference type="NCBI Taxonomy" id="264951"/>
    <lineage>
        <taxon>Eukaryota</taxon>
        <taxon>Fungi</taxon>
        <taxon>Dikarya</taxon>
        <taxon>Ascomycota</taxon>
        <taxon>Pezizomycotina</taxon>
        <taxon>Eurotiomycetes</taxon>
        <taxon>Eurotiomycetidae</taxon>
        <taxon>Eurotiales</taxon>
        <taxon>Thermoascaceae</taxon>
        <taxon>Paecilomyces</taxon>
    </lineage>
</organism>
<dbReference type="GeneID" id="39597329"/>
<dbReference type="InterPro" id="IPR006598">
    <property type="entry name" value="CAP10"/>
</dbReference>
<dbReference type="PANTHER" id="PTHR12203:SF104">
    <property type="entry name" value="PROTEIN CAP1, PUTATIVE (AFU_ORTHOLOGUE AFUA_1G05595)-RELATED"/>
    <property type="match status" value="1"/>
</dbReference>
<dbReference type="PANTHER" id="PTHR12203">
    <property type="entry name" value="KDEL LYS-ASP-GLU-LEU CONTAINING - RELATED"/>
    <property type="match status" value="1"/>
</dbReference>
<protein>
    <recommendedName>
        <fullName evidence="1">Glycosyl transferase CAP10 domain-containing protein</fullName>
    </recommendedName>
</protein>
<dbReference type="SMART" id="SM00672">
    <property type="entry name" value="CAP10"/>
    <property type="match status" value="1"/>
</dbReference>
<dbReference type="Pfam" id="PF05686">
    <property type="entry name" value="Glyco_transf_90"/>
    <property type="match status" value="1"/>
</dbReference>
<dbReference type="VEuPathDB" id="FungiDB:C8Q69DRAFT_404915"/>
<evidence type="ECO:0000259" key="1">
    <source>
        <dbReference type="SMART" id="SM00672"/>
    </source>
</evidence>
<evidence type="ECO:0000313" key="3">
    <source>
        <dbReference type="Proteomes" id="UP000283841"/>
    </source>
</evidence>
<evidence type="ECO:0000313" key="2">
    <source>
        <dbReference type="EMBL" id="RWQ93967.1"/>
    </source>
</evidence>